<evidence type="ECO:0008006" key="4">
    <source>
        <dbReference type="Google" id="ProtNLM"/>
    </source>
</evidence>
<keyword evidence="2" id="KW-1185">Reference proteome</keyword>
<evidence type="ECO:0000313" key="2">
    <source>
        <dbReference type="Proteomes" id="UP000504636"/>
    </source>
</evidence>
<accession>A0A6A6YK18</accession>
<sequence>MFDCRSYYLKGSEAINGTLLHISLDTTTRYDALSYTWSPPPLEDHIVIDDSIFPIGSNLSAALTETSMEKPSYIQSLSQALTPH</sequence>
<dbReference type="GeneID" id="54461135"/>
<dbReference type="RefSeq" id="XP_033575231.1">
    <property type="nucleotide sequence ID" value="XM_033720242.1"/>
</dbReference>
<evidence type="ECO:0000313" key="1">
    <source>
        <dbReference type="EMBL" id="KAF2808267.1"/>
    </source>
</evidence>
<organism evidence="1">
    <name type="scientific">Mytilinidion resinicola</name>
    <dbReference type="NCBI Taxonomy" id="574789"/>
    <lineage>
        <taxon>Eukaryota</taxon>
        <taxon>Fungi</taxon>
        <taxon>Dikarya</taxon>
        <taxon>Ascomycota</taxon>
        <taxon>Pezizomycotina</taxon>
        <taxon>Dothideomycetes</taxon>
        <taxon>Pleosporomycetidae</taxon>
        <taxon>Mytilinidiales</taxon>
        <taxon>Mytilinidiaceae</taxon>
        <taxon>Mytilinidion</taxon>
    </lineage>
</organism>
<reference evidence="3" key="3">
    <citation type="submission" date="2025-04" db="UniProtKB">
        <authorList>
            <consortium name="RefSeq"/>
        </authorList>
    </citation>
    <scope>IDENTIFICATION</scope>
    <source>
        <strain evidence="3">CBS 304.34</strain>
    </source>
</reference>
<name>A0A6A6YK18_9PEZI</name>
<reference evidence="1 3" key="1">
    <citation type="journal article" date="2020" name="Stud. Mycol.">
        <title>101 Dothideomycetes genomes: a test case for predicting lifestyles and emergence of pathogens.</title>
        <authorList>
            <person name="Haridas S."/>
            <person name="Albert R."/>
            <person name="Binder M."/>
            <person name="Bloem J."/>
            <person name="Labutti K."/>
            <person name="Salamov A."/>
            <person name="Andreopoulos B."/>
            <person name="Baker S."/>
            <person name="Barry K."/>
            <person name="Bills G."/>
            <person name="Bluhm B."/>
            <person name="Cannon C."/>
            <person name="Castanera R."/>
            <person name="Culley D."/>
            <person name="Daum C."/>
            <person name="Ezra D."/>
            <person name="Gonzalez J."/>
            <person name="Henrissat B."/>
            <person name="Kuo A."/>
            <person name="Liang C."/>
            <person name="Lipzen A."/>
            <person name="Lutzoni F."/>
            <person name="Magnuson J."/>
            <person name="Mondo S."/>
            <person name="Nolan M."/>
            <person name="Ohm R."/>
            <person name="Pangilinan J."/>
            <person name="Park H.-J."/>
            <person name="Ramirez L."/>
            <person name="Alfaro M."/>
            <person name="Sun H."/>
            <person name="Tritt A."/>
            <person name="Yoshinaga Y."/>
            <person name="Zwiers L.-H."/>
            <person name="Turgeon B."/>
            <person name="Goodwin S."/>
            <person name="Spatafora J."/>
            <person name="Crous P."/>
            <person name="Grigoriev I."/>
        </authorList>
    </citation>
    <scope>NUCLEOTIDE SEQUENCE</scope>
    <source>
        <strain evidence="1 3">CBS 304.34</strain>
    </source>
</reference>
<gene>
    <name evidence="1 3" type="ORF">BDZ99DRAFT_464158</name>
</gene>
<dbReference type="Proteomes" id="UP000504636">
    <property type="component" value="Unplaced"/>
</dbReference>
<reference evidence="3" key="2">
    <citation type="submission" date="2020-04" db="EMBL/GenBank/DDBJ databases">
        <authorList>
            <consortium name="NCBI Genome Project"/>
        </authorList>
    </citation>
    <scope>NUCLEOTIDE SEQUENCE</scope>
    <source>
        <strain evidence="3">CBS 304.34</strain>
    </source>
</reference>
<dbReference type="EMBL" id="MU003703">
    <property type="protein sequence ID" value="KAF2808267.1"/>
    <property type="molecule type" value="Genomic_DNA"/>
</dbReference>
<evidence type="ECO:0000313" key="3">
    <source>
        <dbReference type="RefSeq" id="XP_033575231.1"/>
    </source>
</evidence>
<dbReference type="AlphaFoldDB" id="A0A6A6YK18"/>
<protein>
    <recommendedName>
        <fullName evidence="4">Heterokaryon incompatibility domain-containing protein</fullName>
    </recommendedName>
</protein>
<proteinExistence type="predicted"/>